<dbReference type="Pfam" id="PF01535">
    <property type="entry name" value="PPR"/>
    <property type="match status" value="2"/>
</dbReference>
<comment type="caution">
    <text evidence="4">The sequence shown here is derived from an EMBL/GenBank/DDBJ whole genome shotgun (WGS) entry which is preliminary data.</text>
</comment>
<dbReference type="PROSITE" id="PS51375">
    <property type="entry name" value="PPR"/>
    <property type="match status" value="3"/>
</dbReference>
<dbReference type="Proteomes" id="UP000654075">
    <property type="component" value="Unassembled WGS sequence"/>
</dbReference>
<reference evidence="4" key="1">
    <citation type="submission" date="2021-02" db="EMBL/GenBank/DDBJ databases">
        <authorList>
            <person name="Dougan E. K."/>
            <person name="Rhodes N."/>
            <person name="Thang M."/>
            <person name="Chan C."/>
        </authorList>
    </citation>
    <scope>NUCLEOTIDE SEQUENCE</scope>
</reference>
<evidence type="ECO:0000256" key="1">
    <source>
        <dbReference type="ARBA" id="ARBA00022737"/>
    </source>
</evidence>
<feature type="repeat" description="PPR" evidence="2">
    <location>
        <begin position="533"/>
        <end position="567"/>
    </location>
</feature>
<evidence type="ECO:0000313" key="5">
    <source>
        <dbReference type="Proteomes" id="UP000654075"/>
    </source>
</evidence>
<organism evidence="4 5">
    <name type="scientific">Polarella glacialis</name>
    <name type="common">Dinoflagellate</name>
    <dbReference type="NCBI Taxonomy" id="89957"/>
    <lineage>
        <taxon>Eukaryota</taxon>
        <taxon>Sar</taxon>
        <taxon>Alveolata</taxon>
        <taxon>Dinophyceae</taxon>
        <taxon>Suessiales</taxon>
        <taxon>Suessiaceae</taxon>
        <taxon>Polarella</taxon>
    </lineage>
</organism>
<dbReference type="PANTHER" id="PTHR47447">
    <property type="entry name" value="OS03G0856100 PROTEIN"/>
    <property type="match status" value="1"/>
</dbReference>
<dbReference type="Gene3D" id="1.25.40.10">
    <property type="entry name" value="Tetratricopeptide repeat domain"/>
    <property type="match status" value="5"/>
</dbReference>
<keyword evidence="5" id="KW-1185">Reference proteome</keyword>
<protein>
    <recommendedName>
        <fullName evidence="6">Pentatricopeptide repeat-containing protein, chloroplastic</fullName>
    </recommendedName>
</protein>
<feature type="compositionally biased region" description="Basic residues" evidence="3">
    <location>
        <begin position="88"/>
        <end position="98"/>
    </location>
</feature>
<proteinExistence type="predicted"/>
<dbReference type="NCBIfam" id="TIGR00756">
    <property type="entry name" value="PPR"/>
    <property type="match status" value="3"/>
</dbReference>
<evidence type="ECO:0000313" key="4">
    <source>
        <dbReference type="EMBL" id="CAE8617999.1"/>
    </source>
</evidence>
<dbReference type="Pfam" id="PF13812">
    <property type="entry name" value="PPR_3"/>
    <property type="match status" value="1"/>
</dbReference>
<sequence length="683" mass="74352">MVAVGNAIFSVRVAASAATRSAETPAASRLSAGLRPSDAASHRFPSFATNANAHAPNCFVGRVKADSSASRAESETRHAAASSDEGVRRRRQKTKVTRAFRVSDEEQQRSQLQQRLRRVRRVEDLDRLTSELPDIGLWLPALCTAIISAYGRLPSGWISALGLLAELRREAQGAHSSKMGHSRRSSLIIHSAAMSACERAAQWRHALLILRHLQGDLIEVDAAAYNSAVSACEKGGQWVLAVAVLREMLQGGLRLDVVAYSAATSAMSKVATTKAAFHPPPPFGGEEGVWSKALELFAGMSEQKVVPDVIFFSAAASACASDGPWTAALGLLEAALRSGVQPDMILYGASISACRQGMAWQQAIALLRSMQSSAREDLRRPSVVCYGAALSACERCGGQWEQALLLFQAMQQICQLPDTMCLSAVVAACAKGREWQRVLRLLGEFECLVDAAVCNAAMVACEKGRQWQWALYLLRGMGTGTGASRSRSRGKSRPDKRTRLGLEVSAEKYRPNQNEVDFEDTNFPAASRFLPPDVASYSAAMAACRACGQWQRALELFREMRHLELEADPISFTDAISSAALGGAWQHALDLLSEMSHSTLRPNLLNFNSAFSACELSLQWRRSLGLLSHAGHELVHLDVISWNSAISACGQHRRWQQTFQLLEDIRGDSLRPDVMSYGAAWLK</sequence>
<feature type="repeat" description="PPR" evidence="2">
    <location>
        <begin position="638"/>
        <end position="672"/>
    </location>
</feature>
<keyword evidence="1" id="KW-0677">Repeat</keyword>
<accession>A0A813FU93</accession>
<dbReference type="PANTHER" id="PTHR47447:SF17">
    <property type="entry name" value="OS12G0638900 PROTEIN"/>
    <property type="match status" value="1"/>
</dbReference>
<dbReference type="InterPro" id="IPR011990">
    <property type="entry name" value="TPR-like_helical_dom_sf"/>
</dbReference>
<dbReference type="AlphaFoldDB" id="A0A813FU93"/>
<feature type="region of interest" description="Disordered" evidence="3">
    <location>
        <begin position="69"/>
        <end position="108"/>
    </location>
</feature>
<evidence type="ECO:0008006" key="6">
    <source>
        <dbReference type="Google" id="ProtNLM"/>
    </source>
</evidence>
<dbReference type="InterPro" id="IPR002885">
    <property type="entry name" value="PPR_rpt"/>
</dbReference>
<evidence type="ECO:0000256" key="2">
    <source>
        <dbReference type="PROSITE-ProRule" id="PRU00708"/>
    </source>
</evidence>
<feature type="repeat" description="PPR" evidence="2">
    <location>
        <begin position="221"/>
        <end position="255"/>
    </location>
</feature>
<gene>
    <name evidence="4" type="ORF">PGLA1383_LOCUS35654</name>
</gene>
<evidence type="ECO:0000256" key="3">
    <source>
        <dbReference type="SAM" id="MobiDB-lite"/>
    </source>
</evidence>
<feature type="non-terminal residue" evidence="4">
    <location>
        <position position="1"/>
    </location>
</feature>
<dbReference type="EMBL" id="CAJNNV010026365">
    <property type="protein sequence ID" value="CAE8617999.1"/>
    <property type="molecule type" value="Genomic_DNA"/>
</dbReference>
<name>A0A813FU93_POLGL</name>